<reference evidence="2" key="2">
    <citation type="submission" date="2015-03" db="EMBL/GenBank/DDBJ databases">
        <authorList>
            <person name="Chow C.-E.T."/>
            <person name="Winget D.M."/>
            <person name="White R.A.III."/>
            <person name="Hallam S.J."/>
            <person name="Suttle C.A."/>
        </authorList>
    </citation>
    <scope>NUCLEOTIDE SEQUENCE</scope>
    <source>
        <strain evidence="2">Anoxic2_3</strain>
    </source>
</reference>
<name>A0A0F7L313_9VIRU</name>
<organism evidence="2">
    <name type="scientific">uncultured marine virus</name>
    <dbReference type="NCBI Taxonomy" id="186617"/>
    <lineage>
        <taxon>Viruses</taxon>
        <taxon>environmental samples</taxon>
    </lineage>
</organism>
<dbReference type="EMBL" id="KR029587">
    <property type="protein sequence ID" value="AKH46929.1"/>
    <property type="molecule type" value="Genomic_DNA"/>
</dbReference>
<protein>
    <submittedName>
        <fullName evidence="2">Uncharacterized protein</fullName>
    </submittedName>
</protein>
<evidence type="ECO:0000313" key="2">
    <source>
        <dbReference type="EMBL" id="AKH46929.1"/>
    </source>
</evidence>
<evidence type="ECO:0000256" key="1">
    <source>
        <dbReference type="SAM" id="Phobius"/>
    </source>
</evidence>
<keyword evidence="1" id="KW-0472">Membrane</keyword>
<feature type="transmembrane region" description="Helical" evidence="1">
    <location>
        <begin position="36"/>
        <end position="59"/>
    </location>
</feature>
<reference evidence="2" key="1">
    <citation type="journal article" date="2015" name="Front. Microbiol.">
        <title>Combining genomic sequencing methods to explore viral diversity and reveal potential virus-host interactions.</title>
        <authorList>
            <person name="Chow C.E."/>
            <person name="Winget D.M."/>
            <person name="White R.A.III."/>
            <person name="Hallam S.J."/>
            <person name="Suttle C.A."/>
        </authorList>
    </citation>
    <scope>NUCLEOTIDE SEQUENCE</scope>
    <source>
        <strain evidence="2">Anoxic2_3</strain>
    </source>
</reference>
<sequence length="69" mass="7863">MMTFALTVGLSLGPRLTVMRLCPTPRNWRRVRSSHLSFYSMMVGLIGWLMVSTVSTHTLKRALRKSPAR</sequence>
<keyword evidence="1" id="KW-0812">Transmembrane</keyword>
<accession>A0A0F7L313</accession>
<proteinExistence type="predicted"/>
<keyword evidence="1" id="KW-1133">Transmembrane helix</keyword>